<gene>
    <name evidence="1" type="ORF">MRB53_027527</name>
</gene>
<evidence type="ECO:0000313" key="2">
    <source>
        <dbReference type="Proteomes" id="UP001234297"/>
    </source>
</evidence>
<accession>A0ACC2LMD5</accession>
<reference evidence="1 2" key="1">
    <citation type="journal article" date="2022" name="Hortic Res">
        <title>A haplotype resolved chromosomal level avocado genome allows analysis of novel avocado genes.</title>
        <authorList>
            <person name="Nath O."/>
            <person name="Fletcher S.J."/>
            <person name="Hayward A."/>
            <person name="Shaw L.M."/>
            <person name="Masouleh A.K."/>
            <person name="Furtado A."/>
            <person name="Henry R.J."/>
            <person name="Mitter N."/>
        </authorList>
    </citation>
    <scope>NUCLEOTIDE SEQUENCE [LARGE SCALE GENOMIC DNA]</scope>
    <source>
        <strain evidence="2">cv. Hass</strain>
    </source>
</reference>
<sequence length="143" mass="15999">MQTRRGLCYPKMGRKREDAMMITKENKRRRKDLCGGGDEGVGNLRRKKLRPATENAGGSDFFDGFPDDIVLYILCKLSSSAGCPLDLFNFLITCKRFNGLGLHPLVLEKISPDVILVKKWCVSAHCFLKLCAEAGHIYASECL</sequence>
<keyword evidence="2" id="KW-1185">Reference proteome</keyword>
<comment type="caution">
    <text evidence="1">The sequence shown here is derived from an EMBL/GenBank/DDBJ whole genome shotgun (WGS) entry which is preliminary data.</text>
</comment>
<dbReference type="EMBL" id="CM056816">
    <property type="protein sequence ID" value="KAJ8634191.1"/>
    <property type="molecule type" value="Genomic_DNA"/>
</dbReference>
<dbReference type="Proteomes" id="UP001234297">
    <property type="component" value="Chromosome 8"/>
</dbReference>
<name>A0ACC2LMD5_PERAE</name>
<proteinExistence type="predicted"/>
<organism evidence="1 2">
    <name type="scientific">Persea americana</name>
    <name type="common">Avocado</name>
    <dbReference type="NCBI Taxonomy" id="3435"/>
    <lineage>
        <taxon>Eukaryota</taxon>
        <taxon>Viridiplantae</taxon>
        <taxon>Streptophyta</taxon>
        <taxon>Embryophyta</taxon>
        <taxon>Tracheophyta</taxon>
        <taxon>Spermatophyta</taxon>
        <taxon>Magnoliopsida</taxon>
        <taxon>Magnoliidae</taxon>
        <taxon>Laurales</taxon>
        <taxon>Lauraceae</taxon>
        <taxon>Persea</taxon>
    </lineage>
</organism>
<protein>
    <submittedName>
        <fullName evidence="1">Uncharacterized protein</fullName>
    </submittedName>
</protein>
<evidence type="ECO:0000313" key="1">
    <source>
        <dbReference type="EMBL" id="KAJ8634191.1"/>
    </source>
</evidence>